<evidence type="ECO:0000256" key="1">
    <source>
        <dbReference type="SAM" id="MobiDB-lite"/>
    </source>
</evidence>
<accession>A0A0F9VJ74</accession>
<reference evidence="2" key="1">
    <citation type="journal article" date="2015" name="Nature">
        <title>Complex archaea that bridge the gap between prokaryotes and eukaryotes.</title>
        <authorList>
            <person name="Spang A."/>
            <person name="Saw J.H."/>
            <person name="Jorgensen S.L."/>
            <person name="Zaremba-Niedzwiedzka K."/>
            <person name="Martijn J."/>
            <person name="Lind A.E."/>
            <person name="van Eijk R."/>
            <person name="Schleper C."/>
            <person name="Guy L."/>
            <person name="Ettema T.J."/>
        </authorList>
    </citation>
    <scope>NUCLEOTIDE SEQUENCE</scope>
</reference>
<feature type="compositionally biased region" description="Basic residues" evidence="1">
    <location>
        <begin position="48"/>
        <end position="61"/>
    </location>
</feature>
<gene>
    <name evidence="2" type="ORF">LCGC14_0398970</name>
</gene>
<evidence type="ECO:0000313" key="2">
    <source>
        <dbReference type="EMBL" id="KKN73581.1"/>
    </source>
</evidence>
<organism evidence="2">
    <name type="scientific">marine sediment metagenome</name>
    <dbReference type="NCBI Taxonomy" id="412755"/>
    <lineage>
        <taxon>unclassified sequences</taxon>
        <taxon>metagenomes</taxon>
        <taxon>ecological metagenomes</taxon>
    </lineage>
</organism>
<protein>
    <submittedName>
        <fullName evidence="2">Uncharacterized protein</fullName>
    </submittedName>
</protein>
<dbReference type="EMBL" id="LAZR01000341">
    <property type="protein sequence ID" value="KKN73581.1"/>
    <property type="molecule type" value="Genomic_DNA"/>
</dbReference>
<comment type="caution">
    <text evidence="2">The sequence shown here is derived from an EMBL/GenBank/DDBJ whole genome shotgun (WGS) entry which is preliminary data.</text>
</comment>
<proteinExistence type="predicted"/>
<sequence>MSEQNCIHGEVCKYKQGGGGICTLKEICKFSEGAKFSPAYLKEEPVKPRRKEKRKYKKRAEKPKNLTASKEEIKRVRNLLRMRRVNDLLTEDEMKALDMHAGKHYEELSETARQQILDIEKESKNRMEEVE</sequence>
<feature type="region of interest" description="Disordered" evidence="1">
    <location>
        <begin position="45"/>
        <end position="69"/>
    </location>
</feature>
<name>A0A0F9VJ74_9ZZZZ</name>
<dbReference type="AlphaFoldDB" id="A0A0F9VJ74"/>